<feature type="compositionally biased region" description="Polar residues" evidence="2">
    <location>
        <begin position="510"/>
        <end position="527"/>
    </location>
</feature>
<gene>
    <name evidence="4" type="ORF">PVAG01_10949</name>
</gene>
<proteinExistence type="predicted"/>
<feature type="region of interest" description="Disordered" evidence="2">
    <location>
        <begin position="180"/>
        <end position="385"/>
    </location>
</feature>
<evidence type="ECO:0000256" key="1">
    <source>
        <dbReference type="ARBA" id="ARBA00011353"/>
    </source>
</evidence>
<dbReference type="Proteomes" id="UP001629113">
    <property type="component" value="Unassembled WGS sequence"/>
</dbReference>
<feature type="compositionally biased region" description="Pro residues" evidence="2">
    <location>
        <begin position="1"/>
        <end position="10"/>
    </location>
</feature>
<keyword evidence="5" id="KW-1185">Reference proteome</keyword>
<evidence type="ECO:0000259" key="3">
    <source>
        <dbReference type="PROSITE" id="PS50013"/>
    </source>
</evidence>
<dbReference type="SUPFAM" id="SSF54160">
    <property type="entry name" value="Chromo domain-like"/>
    <property type="match status" value="1"/>
</dbReference>
<dbReference type="InterPro" id="IPR016197">
    <property type="entry name" value="Chromo-like_dom_sf"/>
</dbReference>
<comment type="caution">
    <text evidence="4">The sequence shown here is derived from an EMBL/GenBank/DDBJ whole genome shotgun (WGS) entry which is preliminary data.</text>
</comment>
<dbReference type="PROSITE" id="PS50013">
    <property type="entry name" value="CHROMO_2"/>
    <property type="match status" value="1"/>
</dbReference>
<protein>
    <recommendedName>
        <fullName evidence="3">Chromo domain-containing protein</fullName>
    </recommendedName>
</protein>
<feature type="compositionally biased region" description="Polar residues" evidence="2">
    <location>
        <begin position="27"/>
        <end position="39"/>
    </location>
</feature>
<evidence type="ECO:0000313" key="4">
    <source>
        <dbReference type="EMBL" id="KAL3417939.1"/>
    </source>
</evidence>
<feature type="region of interest" description="Disordered" evidence="2">
    <location>
        <begin position="1"/>
        <end position="39"/>
    </location>
</feature>
<dbReference type="Gene3D" id="2.40.50.40">
    <property type="match status" value="1"/>
</dbReference>
<reference evidence="4 5" key="1">
    <citation type="submission" date="2024-06" db="EMBL/GenBank/DDBJ databases">
        <title>Complete genome of Phlyctema vagabunda strain 19-DSS-EL-015.</title>
        <authorList>
            <person name="Fiorenzani C."/>
        </authorList>
    </citation>
    <scope>NUCLEOTIDE SEQUENCE [LARGE SCALE GENOMIC DNA]</scope>
    <source>
        <strain evidence="4 5">19-DSS-EL-015</strain>
    </source>
</reference>
<name>A0ABR4P3Q8_9HELO</name>
<comment type="subunit">
    <text evidence="1">Component of the NuA4 histone acetyltransferase complex.</text>
</comment>
<feature type="compositionally biased region" description="Polar residues" evidence="2">
    <location>
        <begin position="204"/>
        <end position="218"/>
    </location>
</feature>
<evidence type="ECO:0000313" key="5">
    <source>
        <dbReference type="Proteomes" id="UP001629113"/>
    </source>
</evidence>
<feature type="region of interest" description="Disordered" evidence="2">
    <location>
        <begin position="439"/>
        <end position="588"/>
    </location>
</feature>
<feature type="domain" description="Chromo" evidence="3">
    <location>
        <begin position="388"/>
        <end position="450"/>
    </location>
</feature>
<evidence type="ECO:0000256" key="2">
    <source>
        <dbReference type="SAM" id="MobiDB-lite"/>
    </source>
</evidence>
<accession>A0ABR4P3Q8</accession>
<organism evidence="4 5">
    <name type="scientific">Phlyctema vagabunda</name>
    <dbReference type="NCBI Taxonomy" id="108571"/>
    <lineage>
        <taxon>Eukaryota</taxon>
        <taxon>Fungi</taxon>
        <taxon>Dikarya</taxon>
        <taxon>Ascomycota</taxon>
        <taxon>Pezizomycotina</taxon>
        <taxon>Leotiomycetes</taxon>
        <taxon>Helotiales</taxon>
        <taxon>Dermateaceae</taxon>
        <taxon>Phlyctema</taxon>
    </lineage>
</organism>
<dbReference type="InterPro" id="IPR000953">
    <property type="entry name" value="Chromo/chromo_shadow_dom"/>
</dbReference>
<feature type="compositionally biased region" description="Polar residues" evidence="2">
    <location>
        <begin position="329"/>
        <end position="352"/>
    </location>
</feature>
<feature type="compositionally biased region" description="Low complexity" evidence="2">
    <location>
        <begin position="303"/>
        <end position="314"/>
    </location>
</feature>
<dbReference type="EMBL" id="JBFCZG010000010">
    <property type="protein sequence ID" value="KAL3417939.1"/>
    <property type="molecule type" value="Genomic_DNA"/>
</dbReference>
<sequence>MQVMIMPPPYQSQLPLPAQPREKRKVSPTQNHASVNNGGRSQLHFDFVLQDHPTYIRGTGPPLAPINIMPPHDKDGIIVDFTAINNVPQYLVGYKDSQLLVGVQPKHIGDWVSQRTLENYEYEQTKLRAEENNTKKRARDLALNNRLKKKAEKLAQPVQSRVRKRKRPLHVQPMGRKIMEEDDIAVSGPTRRNHKSDEPAYISPQATMSKHPTLTTLSKGRGLADIIPTESESSKDSDADNTDETDNALKKQLDAAPSAYHSPRGSLKRKAHRSISSSSDQQLPAKFQKLNNLSSKGVRKRSSFGSSAVTSSSSRKAPQSYNKGVADRASTTPKQTQTIAQRYSMFAPSSSKPGKHIAYPSNKPDSDSDEIQAIGDDCGEDESNEDEWEVKGILGEKFVKKRGKDVLHYLIEWAGDWTNTWEREENVGEAAITKWEDKKKRNKLQQLKDREGYSADELSMENSLDRSEQNDRGNDQNREQQDNQLHTERQICLSEKRKETRILPPGHAAKNQSNGIYPNKSAKSQGRQEAIFVSTDSETEPESDPDKMFVTDGSQSGEGAKVLPGGMPESDTGDDLHDEGLERGSPVL</sequence>
<feature type="compositionally biased region" description="Basic and acidic residues" evidence="2">
    <location>
        <begin position="463"/>
        <end position="501"/>
    </location>
</feature>